<evidence type="ECO:0000313" key="3">
    <source>
        <dbReference type="Proteomes" id="UP000468591"/>
    </source>
</evidence>
<feature type="region of interest" description="Disordered" evidence="1">
    <location>
        <begin position="291"/>
        <end position="318"/>
    </location>
</feature>
<feature type="compositionally biased region" description="Acidic residues" evidence="1">
    <location>
        <begin position="248"/>
        <end position="260"/>
    </location>
</feature>
<organism evidence="2 3">
    <name type="scientific">Sulfitobacter sediminilitoris</name>
    <dbReference type="NCBI Taxonomy" id="2698830"/>
    <lineage>
        <taxon>Bacteria</taxon>
        <taxon>Pseudomonadati</taxon>
        <taxon>Pseudomonadota</taxon>
        <taxon>Alphaproteobacteria</taxon>
        <taxon>Rhodobacterales</taxon>
        <taxon>Roseobacteraceae</taxon>
        <taxon>Sulfitobacter</taxon>
    </lineage>
</organism>
<feature type="region of interest" description="Disordered" evidence="1">
    <location>
        <begin position="242"/>
        <end position="273"/>
    </location>
</feature>
<feature type="region of interest" description="Disordered" evidence="1">
    <location>
        <begin position="450"/>
        <end position="571"/>
    </location>
</feature>
<feature type="region of interest" description="Disordered" evidence="1">
    <location>
        <begin position="617"/>
        <end position="636"/>
    </location>
</feature>
<gene>
    <name evidence="2" type="ORF">GV827_02350</name>
</gene>
<feature type="compositionally biased region" description="Low complexity" evidence="1">
    <location>
        <begin position="470"/>
        <end position="480"/>
    </location>
</feature>
<feature type="compositionally biased region" description="Low complexity" evidence="1">
    <location>
        <begin position="261"/>
        <end position="273"/>
    </location>
</feature>
<keyword evidence="3" id="KW-1185">Reference proteome</keyword>
<accession>A0A6P0C9P6</accession>
<feature type="compositionally biased region" description="Acidic residues" evidence="1">
    <location>
        <begin position="394"/>
        <end position="407"/>
    </location>
</feature>
<reference evidence="2 3" key="1">
    <citation type="submission" date="2020-01" db="EMBL/GenBank/DDBJ databases">
        <title>Sulfitobacter sediminilitoris sp. nov., isolated from a tidal flat.</title>
        <authorList>
            <person name="Park S."/>
            <person name="Yoon J.-H."/>
        </authorList>
    </citation>
    <scope>NUCLEOTIDE SEQUENCE [LARGE SCALE GENOMIC DNA]</scope>
    <source>
        <strain evidence="2 3">JBTF-M27</strain>
    </source>
</reference>
<name>A0A6P0C9P6_9RHOB</name>
<feature type="compositionally biased region" description="Acidic residues" evidence="1">
    <location>
        <begin position="374"/>
        <end position="386"/>
    </location>
</feature>
<feature type="compositionally biased region" description="Acidic residues" evidence="1">
    <location>
        <begin position="342"/>
        <end position="351"/>
    </location>
</feature>
<dbReference type="EMBL" id="JAABNT010000001">
    <property type="protein sequence ID" value="NEK21243.1"/>
    <property type="molecule type" value="Genomic_DNA"/>
</dbReference>
<proteinExistence type="predicted"/>
<dbReference type="AlphaFoldDB" id="A0A6P0C9P6"/>
<feature type="compositionally biased region" description="Acidic residues" evidence="1">
    <location>
        <begin position="457"/>
        <end position="469"/>
    </location>
</feature>
<feature type="compositionally biased region" description="Basic and acidic residues" evidence="1">
    <location>
        <begin position="304"/>
        <end position="318"/>
    </location>
</feature>
<feature type="compositionally biased region" description="Basic and acidic residues" evidence="1">
    <location>
        <begin position="559"/>
        <end position="571"/>
    </location>
</feature>
<sequence>MMNNNKILTVSYGTFSCTLEGFDDSFGTMKAIAEYFRDLAADDRYFGAEPPQPDAEMLARIAEKEVSRRVQAREQDGRIVLSALEDQTDTPAPVAQTVAAAAVAAAPEIVAQEDTAAQPHEVAPAIAETEEAVAETDAADVAQIETEDAEIETTPVDIASTLDVAEEPFAQDIIPDDIKSMISVEESEDESTVTAAIESDLAREEIAEFAEDVFVEPTAEEDEIDIVPGQPDADVEAFFAESAAQTETIDEDEDENDAVAEDVAPAQDAPAPDSIAAKLQRIRAVVAQHEEDDVDEDFLEDEHADTSADAKSSDLISEARAEIEDALSADDEFEAVSAQSSEVEEEADEVSDILSRLQSLEDDDAFIEDKMITEDDDDDASEDTSTEDTVSNLFDEDESTLDVDAEASEAASIEESSTSEPETVSEKADTGKPRTRARVIKVKRADLEAAIQKGDLEEYDDEDDGDEDAAAASLSALDELAPAKRPTTTLSPEAEADLARELAELEADIEAGDDEVVAETTADDAEDEAESEEVPTSAARSRLPSIDGAGSSDVNRLLAETDHQMDEPESATRRDAFAHLRAAVAAKKADSTIEDDDAPKGVVAYREDLAEVVRPRRPVAAASRTERPEEARPAPLKLVAEQRIDIEKPKASGPVRPRRVAAMADATADGSEGDSFADFAADVGATTLPQLLEAAAAYLSFVEGRDQFSRPQLMTKVRQAGGDKGFSREEGLRSFGQLLRAGKIEKIKGGRFTVSDDIGFRPDQRAAG</sequence>
<evidence type="ECO:0000256" key="1">
    <source>
        <dbReference type="SAM" id="MobiDB-lite"/>
    </source>
</evidence>
<feature type="compositionally biased region" description="Low complexity" evidence="1">
    <location>
        <begin position="408"/>
        <end position="422"/>
    </location>
</feature>
<evidence type="ECO:0008006" key="4">
    <source>
        <dbReference type="Google" id="ProtNLM"/>
    </source>
</evidence>
<feature type="region of interest" description="Disordered" evidence="1">
    <location>
        <begin position="333"/>
        <end position="438"/>
    </location>
</feature>
<dbReference type="RefSeq" id="WP_164352067.1">
    <property type="nucleotide sequence ID" value="NZ_JBHSVZ010000001.1"/>
</dbReference>
<feature type="compositionally biased region" description="Acidic residues" evidence="1">
    <location>
        <begin position="291"/>
        <end position="303"/>
    </location>
</feature>
<evidence type="ECO:0000313" key="2">
    <source>
        <dbReference type="EMBL" id="NEK21243.1"/>
    </source>
</evidence>
<feature type="compositionally biased region" description="Acidic residues" evidence="1">
    <location>
        <begin position="504"/>
        <end position="533"/>
    </location>
</feature>
<protein>
    <recommendedName>
        <fullName evidence="4">Chemotaxis protein CheA</fullName>
    </recommendedName>
</protein>
<dbReference type="PROSITE" id="PS51257">
    <property type="entry name" value="PROKAR_LIPOPROTEIN"/>
    <property type="match status" value="1"/>
</dbReference>
<dbReference type="Proteomes" id="UP000468591">
    <property type="component" value="Unassembled WGS sequence"/>
</dbReference>
<comment type="caution">
    <text evidence="2">The sequence shown here is derived from an EMBL/GenBank/DDBJ whole genome shotgun (WGS) entry which is preliminary data.</text>
</comment>